<proteinExistence type="predicted"/>
<evidence type="ECO:0000256" key="1">
    <source>
        <dbReference type="SAM" id="MobiDB-lite"/>
    </source>
</evidence>
<sequence length="123" mass="14228">MSQIGYLKDLVRFKFEDSSLSIVESNHDDHQLAKADNKMKVDKWNEYEDKTIVEMLKSTQGSQMTEGEESSSLFNTPSSKRSQDERDDVPELTSTSKKVCLKTIKIETISEEEIKNDRFEEEI</sequence>
<protein>
    <submittedName>
        <fullName evidence="2">Uncharacterized protein</fullName>
    </submittedName>
</protein>
<organism evidence="2 3">
    <name type="scientific">Eruca vesicaria subsp. sativa</name>
    <name type="common">Garden rocket</name>
    <name type="synonym">Eruca sativa</name>
    <dbReference type="NCBI Taxonomy" id="29727"/>
    <lineage>
        <taxon>Eukaryota</taxon>
        <taxon>Viridiplantae</taxon>
        <taxon>Streptophyta</taxon>
        <taxon>Embryophyta</taxon>
        <taxon>Tracheophyta</taxon>
        <taxon>Spermatophyta</taxon>
        <taxon>Magnoliopsida</taxon>
        <taxon>eudicotyledons</taxon>
        <taxon>Gunneridae</taxon>
        <taxon>Pentapetalae</taxon>
        <taxon>rosids</taxon>
        <taxon>malvids</taxon>
        <taxon>Brassicales</taxon>
        <taxon>Brassicaceae</taxon>
        <taxon>Brassiceae</taxon>
        <taxon>Eruca</taxon>
    </lineage>
</organism>
<dbReference type="AlphaFoldDB" id="A0ABC8KG43"/>
<accession>A0ABC8KG43</accession>
<reference evidence="2 3" key="1">
    <citation type="submission" date="2022-03" db="EMBL/GenBank/DDBJ databases">
        <authorList>
            <person name="Macdonald S."/>
            <person name="Ahmed S."/>
            <person name="Newling K."/>
        </authorList>
    </citation>
    <scope>NUCLEOTIDE SEQUENCE [LARGE SCALE GENOMIC DNA]</scope>
</reference>
<comment type="caution">
    <text evidence="2">The sequence shown here is derived from an EMBL/GenBank/DDBJ whole genome shotgun (WGS) entry which is preliminary data.</text>
</comment>
<evidence type="ECO:0000313" key="2">
    <source>
        <dbReference type="EMBL" id="CAH8355879.1"/>
    </source>
</evidence>
<feature type="region of interest" description="Disordered" evidence="1">
    <location>
        <begin position="58"/>
        <end position="94"/>
    </location>
</feature>
<feature type="compositionally biased region" description="Polar residues" evidence="1">
    <location>
        <begin position="58"/>
        <end position="80"/>
    </location>
</feature>
<gene>
    <name evidence="2" type="ORF">ERUC_LOCUS21634</name>
</gene>
<name>A0ABC8KG43_ERUVS</name>
<evidence type="ECO:0000313" key="3">
    <source>
        <dbReference type="Proteomes" id="UP001642260"/>
    </source>
</evidence>
<dbReference type="Proteomes" id="UP001642260">
    <property type="component" value="Unassembled WGS sequence"/>
</dbReference>
<keyword evidence="3" id="KW-1185">Reference proteome</keyword>
<dbReference type="EMBL" id="CAKOAT010212933">
    <property type="protein sequence ID" value="CAH8355879.1"/>
    <property type="molecule type" value="Genomic_DNA"/>
</dbReference>